<dbReference type="GO" id="GO:0005811">
    <property type="term" value="C:lipid droplet"/>
    <property type="evidence" value="ECO:0007669"/>
    <property type="project" value="TreeGrafter"/>
</dbReference>
<dbReference type="InterPro" id="IPR029058">
    <property type="entry name" value="AB_hydrolase_fold"/>
</dbReference>
<comment type="caution">
    <text evidence="1">The sequence shown here is derived from an EMBL/GenBank/DDBJ whole genome shotgun (WGS) entry which is preliminary data.</text>
</comment>
<dbReference type="GO" id="GO:0042171">
    <property type="term" value="F:lysophosphatidic acid acyltransferase activity"/>
    <property type="evidence" value="ECO:0007669"/>
    <property type="project" value="TreeGrafter"/>
</dbReference>
<reference evidence="1 2" key="1">
    <citation type="submission" date="2021-04" db="EMBL/GenBank/DDBJ databases">
        <authorList>
            <person name="De Guttry C."/>
            <person name="Zahm M."/>
            <person name="Klopp C."/>
            <person name="Cabau C."/>
            <person name="Louis A."/>
            <person name="Berthelot C."/>
            <person name="Parey E."/>
            <person name="Roest Crollius H."/>
            <person name="Montfort J."/>
            <person name="Robinson-Rechavi M."/>
            <person name="Bucao C."/>
            <person name="Bouchez O."/>
            <person name="Gislard M."/>
            <person name="Lluch J."/>
            <person name="Milhes M."/>
            <person name="Lampietro C."/>
            <person name="Lopez Roques C."/>
            <person name="Donnadieu C."/>
            <person name="Braasch I."/>
            <person name="Desvignes T."/>
            <person name="Postlethwait J."/>
            <person name="Bobe J."/>
            <person name="Wedekind C."/>
            <person name="Guiguen Y."/>
        </authorList>
    </citation>
    <scope>NUCLEOTIDE SEQUENCE [LARGE SCALE GENOMIC DNA]</scope>
    <source>
        <strain evidence="1">Cs_M1</strain>
        <tissue evidence="1">Blood</tissue>
    </source>
</reference>
<gene>
    <name evidence="1" type="ORF">J4Q44_G00155050</name>
</gene>
<dbReference type="PANTHER" id="PTHR42886:SF21">
    <property type="entry name" value="(LYSO)-N-ACYLPHOSPHATIDYLETHANOLAMINE LIPASE"/>
    <property type="match status" value="1"/>
</dbReference>
<name>A0AAN8QWF3_9TELE</name>
<keyword evidence="2" id="KW-1185">Reference proteome</keyword>
<dbReference type="EMBL" id="JAGTTL010000013">
    <property type="protein sequence ID" value="KAK6314046.1"/>
    <property type="molecule type" value="Genomic_DNA"/>
</dbReference>
<dbReference type="Gene3D" id="3.40.50.1820">
    <property type="entry name" value="alpha/beta hydrolase"/>
    <property type="match status" value="1"/>
</dbReference>
<dbReference type="GO" id="GO:0005739">
    <property type="term" value="C:mitochondrion"/>
    <property type="evidence" value="ECO:0007669"/>
    <property type="project" value="TreeGrafter"/>
</dbReference>
<dbReference type="PANTHER" id="PTHR42886">
    <property type="entry name" value="RE40534P-RELATED"/>
    <property type="match status" value="1"/>
</dbReference>
<dbReference type="AlphaFoldDB" id="A0AAN8QWF3"/>
<dbReference type="GO" id="GO:0006654">
    <property type="term" value="P:phosphatidic acid biosynthetic process"/>
    <property type="evidence" value="ECO:0007669"/>
    <property type="project" value="TreeGrafter"/>
</dbReference>
<organism evidence="1 2">
    <name type="scientific">Coregonus suidteri</name>
    <dbReference type="NCBI Taxonomy" id="861788"/>
    <lineage>
        <taxon>Eukaryota</taxon>
        <taxon>Metazoa</taxon>
        <taxon>Chordata</taxon>
        <taxon>Craniata</taxon>
        <taxon>Vertebrata</taxon>
        <taxon>Euteleostomi</taxon>
        <taxon>Actinopterygii</taxon>
        <taxon>Neopterygii</taxon>
        <taxon>Teleostei</taxon>
        <taxon>Protacanthopterygii</taxon>
        <taxon>Salmoniformes</taxon>
        <taxon>Salmonidae</taxon>
        <taxon>Coregoninae</taxon>
        <taxon>Coregonus</taxon>
    </lineage>
</organism>
<evidence type="ECO:0000313" key="2">
    <source>
        <dbReference type="Proteomes" id="UP001356427"/>
    </source>
</evidence>
<proteinExistence type="predicted"/>
<dbReference type="Proteomes" id="UP001356427">
    <property type="component" value="Unassembled WGS sequence"/>
</dbReference>
<protein>
    <submittedName>
        <fullName evidence="1">Uncharacterized protein</fullName>
    </submittedName>
</protein>
<evidence type="ECO:0000313" key="1">
    <source>
        <dbReference type="EMBL" id="KAK6314046.1"/>
    </source>
</evidence>
<sequence length="134" mass="14638">MTGHHCLGLRLVNRFRPDFNGKFDDLFDDDTISLPLQCPNSQVGFKAMSESLGWAKCPILDFLPPSLPVTLVCGGGSWMDSATEARVAELRPNSYTCTVVVEGAAHDVYADQPEGFNILVQSNCDIVDQESLCV</sequence>
<accession>A0AAN8QWF3</accession>
<dbReference type="GO" id="GO:0004622">
    <property type="term" value="F:phosphatidylcholine lysophospholipase activity"/>
    <property type="evidence" value="ECO:0007669"/>
    <property type="project" value="TreeGrafter"/>
</dbReference>
<dbReference type="GO" id="GO:0055088">
    <property type="term" value="P:lipid homeostasis"/>
    <property type="evidence" value="ECO:0007669"/>
    <property type="project" value="TreeGrafter"/>
</dbReference>